<keyword evidence="3" id="KW-1185">Reference proteome</keyword>
<gene>
    <name evidence="2" type="ORF">H5410_003216</name>
</gene>
<protein>
    <submittedName>
        <fullName evidence="2">Uncharacterized protein</fullName>
    </submittedName>
</protein>
<feature type="region of interest" description="Disordered" evidence="1">
    <location>
        <begin position="76"/>
        <end position="102"/>
    </location>
</feature>
<organism evidence="2 3">
    <name type="scientific">Solanum commersonii</name>
    <name type="common">Commerson's wild potato</name>
    <name type="synonym">Commerson's nightshade</name>
    <dbReference type="NCBI Taxonomy" id="4109"/>
    <lineage>
        <taxon>Eukaryota</taxon>
        <taxon>Viridiplantae</taxon>
        <taxon>Streptophyta</taxon>
        <taxon>Embryophyta</taxon>
        <taxon>Tracheophyta</taxon>
        <taxon>Spermatophyta</taxon>
        <taxon>Magnoliopsida</taxon>
        <taxon>eudicotyledons</taxon>
        <taxon>Gunneridae</taxon>
        <taxon>Pentapetalae</taxon>
        <taxon>asterids</taxon>
        <taxon>lamiids</taxon>
        <taxon>Solanales</taxon>
        <taxon>Solanaceae</taxon>
        <taxon>Solanoideae</taxon>
        <taxon>Solaneae</taxon>
        <taxon>Solanum</taxon>
    </lineage>
</organism>
<reference evidence="2 3" key="1">
    <citation type="submission" date="2020-09" db="EMBL/GenBank/DDBJ databases">
        <title>De no assembly of potato wild relative species, Solanum commersonii.</title>
        <authorList>
            <person name="Cho K."/>
        </authorList>
    </citation>
    <scope>NUCLEOTIDE SEQUENCE [LARGE SCALE GENOMIC DNA]</scope>
    <source>
        <strain evidence="2">LZ3.2</strain>
        <tissue evidence="2">Leaf</tissue>
    </source>
</reference>
<evidence type="ECO:0000313" key="3">
    <source>
        <dbReference type="Proteomes" id="UP000824120"/>
    </source>
</evidence>
<dbReference type="AlphaFoldDB" id="A0A9J6B4F2"/>
<feature type="compositionally biased region" description="Basic and acidic residues" evidence="1">
    <location>
        <begin position="79"/>
        <end position="102"/>
    </location>
</feature>
<proteinExistence type="predicted"/>
<dbReference type="OrthoDB" id="1935089at2759"/>
<name>A0A9J6B4F2_SOLCO</name>
<evidence type="ECO:0000256" key="1">
    <source>
        <dbReference type="SAM" id="MobiDB-lite"/>
    </source>
</evidence>
<sequence length="219" mass="26187">MMKQRTFRTDFLSLLCHEESSQYQQLLDNPVEIKMTQWTKIVMAKACKAFGVNVNGFEHEILEMILRMEQKRKLQLQQQREKKKDAKISKKKGDGEATEGRMKTQEEKYQILNLKLEIQRSAKAEEASWRQKSRCLWLKEGDRNTKFFQRVANANRRYNRIDKLLVEEEIIEDKELIKEEILSFYQSLYTEEENSRPTTSFEGMGCLTTDEKMVWKQLW</sequence>
<evidence type="ECO:0000313" key="2">
    <source>
        <dbReference type="EMBL" id="KAG5631499.1"/>
    </source>
</evidence>
<comment type="caution">
    <text evidence="2">The sequence shown here is derived from an EMBL/GenBank/DDBJ whole genome shotgun (WGS) entry which is preliminary data.</text>
</comment>
<dbReference type="Proteomes" id="UP000824120">
    <property type="component" value="Chromosome 1"/>
</dbReference>
<accession>A0A9J6B4F2</accession>
<dbReference type="EMBL" id="JACXVP010000001">
    <property type="protein sequence ID" value="KAG5631499.1"/>
    <property type="molecule type" value="Genomic_DNA"/>
</dbReference>